<dbReference type="InterPro" id="IPR036856">
    <property type="entry name" value="Ald_Oxase/Xan_DH_a/b_sf"/>
</dbReference>
<keyword evidence="5" id="KW-0479">Metal-binding</keyword>
<evidence type="ECO:0000256" key="7">
    <source>
        <dbReference type="ARBA" id="ARBA00023002"/>
    </source>
</evidence>
<dbReference type="PANTHER" id="PTHR11908">
    <property type="entry name" value="XANTHINE DEHYDROGENASE"/>
    <property type="match status" value="1"/>
</dbReference>
<dbReference type="Pfam" id="PF00941">
    <property type="entry name" value="FAD_binding_5"/>
    <property type="match status" value="1"/>
</dbReference>
<dbReference type="GO" id="GO:0071949">
    <property type="term" value="F:FAD binding"/>
    <property type="evidence" value="ECO:0007669"/>
    <property type="project" value="InterPro"/>
</dbReference>
<dbReference type="SMART" id="SM01092">
    <property type="entry name" value="CO_deh_flav_C"/>
    <property type="match status" value="1"/>
</dbReference>
<evidence type="ECO:0000313" key="12">
    <source>
        <dbReference type="Proteomes" id="UP000015102"/>
    </source>
</evidence>
<evidence type="ECO:0000256" key="6">
    <source>
        <dbReference type="ARBA" id="ARBA00022827"/>
    </source>
</evidence>
<proteinExistence type="predicted"/>
<protein>
    <recommendedName>
        <fullName evidence="10">FAD-binding PCMH-type domain-containing protein</fullName>
    </recommendedName>
</protein>
<dbReference type="InterPro" id="IPR005107">
    <property type="entry name" value="CO_DH_flav_C"/>
</dbReference>
<dbReference type="InterPro" id="IPR000674">
    <property type="entry name" value="Ald_Oxase/Xan_DH_a/b"/>
</dbReference>
<dbReference type="InterPro" id="IPR006058">
    <property type="entry name" value="2Fe2S_fd_BS"/>
</dbReference>
<dbReference type="InterPro" id="IPR036318">
    <property type="entry name" value="FAD-bd_PCMH-like_sf"/>
</dbReference>
<evidence type="ECO:0000256" key="9">
    <source>
        <dbReference type="ARBA" id="ARBA00023140"/>
    </source>
</evidence>
<comment type="subunit">
    <text evidence="2">Homodimer.</text>
</comment>
<keyword evidence="9" id="KW-0576">Peroxisome</keyword>
<dbReference type="Gene3D" id="1.10.150.120">
    <property type="entry name" value="[2Fe-2S]-binding domain"/>
    <property type="match status" value="1"/>
</dbReference>
<dbReference type="FunFam" id="3.30.465.10:FF:000013">
    <property type="entry name" value="Aldehyde oxidase"/>
    <property type="match status" value="1"/>
</dbReference>
<keyword evidence="7" id="KW-0560">Oxidoreductase</keyword>
<dbReference type="Proteomes" id="UP000015102">
    <property type="component" value="Unassembled WGS sequence"/>
</dbReference>
<evidence type="ECO:0000256" key="4">
    <source>
        <dbReference type="ARBA" id="ARBA00022630"/>
    </source>
</evidence>
<dbReference type="PANTHER" id="PTHR11908:SF132">
    <property type="entry name" value="ALDEHYDE OXIDASE 1-RELATED"/>
    <property type="match status" value="1"/>
</dbReference>
<dbReference type="OMA" id="MWALYEN"/>
<dbReference type="Gene3D" id="3.10.20.30">
    <property type="match status" value="1"/>
</dbReference>
<dbReference type="Gene3D" id="3.30.390.50">
    <property type="entry name" value="CO dehydrogenase flavoprotein, C-terminal domain"/>
    <property type="match status" value="1"/>
</dbReference>
<dbReference type="AlphaFoldDB" id="T1GSG5"/>
<keyword evidence="6" id="KW-0274">FAD</keyword>
<keyword evidence="3" id="KW-0500">Molybdenum</keyword>
<sequence>MCLEAGCGACLVSIKRKNPFSLKFEIGSANSCLTLLFSCNGYEITTIEGLGDKKLGYHPIQKKLAFTNGSQCGYCSPAMVINMYSLLSANDGHVSVKQWKYMSMYRIQTNINAMKSFAVDAIDIEDIEDLSPKCPKNSEICKFKCRNIDGENAWYWPRTIEEIFDIFDHIIDPYMLVGGNTAHGAYRRPENIQTFININNIRELQQYHIGNSLTLGGNITLTNAIKIFRSVQNIAGFEYFEKVADHFELIANVPVRNMGTLAGNVMLKRQHLDFPSDVFLLFETIGAKINVLFDKAVQNSYSLKDFLYIHADKFVIKNFSLPKLQNLKFNSYKITVRSQNAHAHVNGAFLFDIDSTVINSATICFGGINPHFVHAKETESFLKQKDISYEHILQLTFLKLLSELDADWFLPDANPTYRRYVACGIFYKYIYLFCLQIKLILDFAVASENSMKIVLFQPVIKREALVQCSGEAFYNNDLPPLPNEVYLAFVQAKVVGAKIEIIDPTEALLQPKVVAFFSAKDIPGVNSFTVPGYITLTEFEQIFVSGTVLYYDQPLGVIAAETMSAAVKAAKKVKVVYSRYSVVPKALEGFKEENYLFTCKFLKVQQNRSVSLLELDKTDWGRGRKQKDPR</sequence>
<dbReference type="Pfam" id="PF01799">
    <property type="entry name" value="Fer2_2"/>
    <property type="match status" value="1"/>
</dbReference>
<dbReference type="InterPro" id="IPR016208">
    <property type="entry name" value="Ald_Oxase/xanthine_DH-like"/>
</dbReference>
<dbReference type="PROSITE" id="PS00197">
    <property type="entry name" value="2FE2S_FER_1"/>
    <property type="match status" value="1"/>
</dbReference>
<dbReference type="GO" id="GO:0005777">
    <property type="term" value="C:peroxisome"/>
    <property type="evidence" value="ECO:0007669"/>
    <property type="project" value="UniProtKB-SubCell"/>
</dbReference>
<dbReference type="FunFam" id="3.30.390.50:FF:000003">
    <property type="entry name" value="Aldehyde oxidase1"/>
    <property type="match status" value="1"/>
</dbReference>
<evidence type="ECO:0000256" key="8">
    <source>
        <dbReference type="ARBA" id="ARBA00023004"/>
    </source>
</evidence>
<dbReference type="Pfam" id="PF03450">
    <property type="entry name" value="CO_deh_flav_C"/>
    <property type="match status" value="1"/>
</dbReference>
<evidence type="ECO:0000256" key="1">
    <source>
        <dbReference type="ARBA" id="ARBA00004275"/>
    </source>
</evidence>
<dbReference type="InterPro" id="IPR036683">
    <property type="entry name" value="CO_DH_flav_C_dom_sf"/>
</dbReference>
<dbReference type="InterPro" id="IPR016166">
    <property type="entry name" value="FAD-bd_PCMH"/>
</dbReference>
<dbReference type="SMART" id="SM01008">
    <property type="entry name" value="Ald_Xan_dh_C"/>
    <property type="match status" value="1"/>
</dbReference>
<dbReference type="GO" id="GO:0016491">
    <property type="term" value="F:oxidoreductase activity"/>
    <property type="evidence" value="ECO:0007669"/>
    <property type="project" value="UniProtKB-KW"/>
</dbReference>
<dbReference type="GO" id="GO:0051537">
    <property type="term" value="F:2 iron, 2 sulfur cluster binding"/>
    <property type="evidence" value="ECO:0007669"/>
    <property type="project" value="InterPro"/>
</dbReference>
<dbReference type="SUPFAM" id="SSF54665">
    <property type="entry name" value="CO dehydrogenase molybdoprotein N-domain-like"/>
    <property type="match status" value="1"/>
</dbReference>
<evidence type="ECO:0000256" key="2">
    <source>
        <dbReference type="ARBA" id="ARBA00011738"/>
    </source>
</evidence>
<dbReference type="InterPro" id="IPR002346">
    <property type="entry name" value="Mopterin_DH_FAD-bd"/>
</dbReference>
<keyword evidence="4" id="KW-0285">Flavoprotein</keyword>
<evidence type="ECO:0000313" key="11">
    <source>
        <dbReference type="EnsemblMetazoa" id="MESCA006623-PA"/>
    </source>
</evidence>
<dbReference type="EMBL" id="CAQQ02027714">
    <property type="status" value="NOT_ANNOTATED_CDS"/>
    <property type="molecule type" value="Genomic_DNA"/>
</dbReference>
<keyword evidence="8" id="KW-0408">Iron</keyword>
<dbReference type="InterPro" id="IPR012675">
    <property type="entry name" value="Beta-grasp_dom_sf"/>
</dbReference>
<dbReference type="GO" id="GO:0005506">
    <property type="term" value="F:iron ion binding"/>
    <property type="evidence" value="ECO:0007669"/>
    <property type="project" value="InterPro"/>
</dbReference>
<evidence type="ECO:0000256" key="5">
    <source>
        <dbReference type="ARBA" id="ARBA00022723"/>
    </source>
</evidence>
<dbReference type="InterPro" id="IPR036010">
    <property type="entry name" value="2Fe-2S_ferredoxin-like_sf"/>
</dbReference>
<name>T1GSG5_MEGSC</name>
<dbReference type="STRING" id="36166.T1GSG5"/>
<dbReference type="SUPFAM" id="SSF54292">
    <property type="entry name" value="2Fe-2S ferredoxin-like"/>
    <property type="match status" value="1"/>
</dbReference>
<dbReference type="SUPFAM" id="SSF55447">
    <property type="entry name" value="CO dehydrogenase flavoprotein C-terminal domain-like"/>
    <property type="match status" value="1"/>
</dbReference>
<comment type="subcellular location">
    <subcellularLocation>
        <location evidence="1">Peroxisome</location>
    </subcellularLocation>
</comment>
<reference evidence="11" key="2">
    <citation type="submission" date="2015-06" db="UniProtKB">
        <authorList>
            <consortium name="EnsemblMetazoa"/>
        </authorList>
    </citation>
    <scope>IDENTIFICATION</scope>
</reference>
<dbReference type="Gene3D" id="3.30.465.10">
    <property type="match status" value="1"/>
</dbReference>
<dbReference type="InterPro" id="IPR036884">
    <property type="entry name" value="2Fe-2S-bd_dom_sf"/>
</dbReference>
<evidence type="ECO:0000256" key="3">
    <source>
        <dbReference type="ARBA" id="ARBA00022505"/>
    </source>
</evidence>
<dbReference type="PROSITE" id="PS51387">
    <property type="entry name" value="FAD_PCMH"/>
    <property type="match status" value="1"/>
</dbReference>
<dbReference type="SUPFAM" id="SSF56176">
    <property type="entry name" value="FAD-binding/transporter-associated domain-like"/>
    <property type="match status" value="1"/>
</dbReference>
<reference evidence="12" key="1">
    <citation type="submission" date="2013-02" db="EMBL/GenBank/DDBJ databases">
        <authorList>
            <person name="Hughes D."/>
        </authorList>
    </citation>
    <scope>NUCLEOTIDE SEQUENCE</scope>
    <source>
        <strain>Durham</strain>
        <strain evidence="12">NC isolate 2 -- Noor lab</strain>
    </source>
</reference>
<dbReference type="EnsemblMetazoa" id="MESCA006623-RA">
    <property type="protein sequence ID" value="MESCA006623-PA"/>
    <property type="gene ID" value="MESCA006623"/>
</dbReference>
<evidence type="ECO:0000259" key="10">
    <source>
        <dbReference type="PROSITE" id="PS51387"/>
    </source>
</evidence>
<feature type="domain" description="FAD-binding PCMH-type" evidence="10">
    <location>
        <begin position="147"/>
        <end position="326"/>
    </location>
</feature>
<dbReference type="HOGENOM" id="CLU_001681_6_1_1"/>
<accession>T1GSG5</accession>
<dbReference type="InterPro" id="IPR016169">
    <property type="entry name" value="FAD-bd_PCMH_sub2"/>
</dbReference>
<organism evidence="11 12">
    <name type="scientific">Megaselia scalaris</name>
    <name type="common">Humpbacked fly</name>
    <name type="synonym">Phora scalaris</name>
    <dbReference type="NCBI Taxonomy" id="36166"/>
    <lineage>
        <taxon>Eukaryota</taxon>
        <taxon>Metazoa</taxon>
        <taxon>Ecdysozoa</taxon>
        <taxon>Arthropoda</taxon>
        <taxon>Hexapoda</taxon>
        <taxon>Insecta</taxon>
        <taxon>Pterygota</taxon>
        <taxon>Neoptera</taxon>
        <taxon>Endopterygota</taxon>
        <taxon>Diptera</taxon>
        <taxon>Brachycera</taxon>
        <taxon>Muscomorpha</taxon>
        <taxon>Platypezoidea</taxon>
        <taxon>Phoridae</taxon>
        <taxon>Megaseliini</taxon>
        <taxon>Megaselia</taxon>
    </lineage>
</organism>
<dbReference type="Gene3D" id="3.90.1170.50">
    <property type="entry name" value="Aldehyde oxidase/xanthine dehydrogenase, a/b hammerhead"/>
    <property type="match status" value="1"/>
</dbReference>
<dbReference type="InterPro" id="IPR002888">
    <property type="entry name" value="2Fe-2S-bd"/>
</dbReference>
<keyword evidence="12" id="KW-1185">Reference proteome</keyword>
<dbReference type="SUPFAM" id="SSF47741">
    <property type="entry name" value="CO dehydrogenase ISP C-domain like"/>
    <property type="match status" value="1"/>
</dbReference>
<dbReference type="Pfam" id="PF01315">
    <property type="entry name" value="Ald_Xan_dh_C"/>
    <property type="match status" value="1"/>
</dbReference>